<dbReference type="InterPro" id="IPR050426">
    <property type="entry name" value="Glycosyltransferase_28"/>
</dbReference>
<dbReference type="PANTHER" id="PTHR48050:SF13">
    <property type="entry name" value="STEROL 3-BETA-GLUCOSYLTRANSFERASE UGT80A2"/>
    <property type="match status" value="1"/>
</dbReference>
<evidence type="ECO:0000313" key="2">
    <source>
        <dbReference type="EMBL" id="TFU88922.1"/>
    </source>
</evidence>
<dbReference type="InterPro" id="IPR010610">
    <property type="entry name" value="EryCIII-like_C"/>
</dbReference>
<keyword evidence="2" id="KW-0808">Transferase</keyword>
<dbReference type="GO" id="GO:0008194">
    <property type="term" value="F:UDP-glycosyltransferase activity"/>
    <property type="evidence" value="ECO:0007669"/>
    <property type="project" value="InterPro"/>
</dbReference>
<proteinExistence type="predicted"/>
<dbReference type="Proteomes" id="UP000298285">
    <property type="component" value="Unassembled WGS sequence"/>
</dbReference>
<dbReference type="OrthoDB" id="764352at2"/>
<organism evidence="2 3">
    <name type="scientific">Dysgonomonas mossii</name>
    <dbReference type="NCBI Taxonomy" id="163665"/>
    <lineage>
        <taxon>Bacteria</taxon>
        <taxon>Pseudomonadati</taxon>
        <taxon>Bacteroidota</taxon>
        <taxon>Bacteroidia</taxon>
        <taxon>Bacteroidales</taxon>
        <taxon>Dysgonomonadaceae</taxon>
        <taxon>Dysgonomonas</taxon>
    </lineage>
</organism>
<dbReference type="PANTHER" id="PTHR48050">
    <property type="entry name" value="STEROL 3-BETA-GLUCOSYLTRANSFERASE"/>
    <property type="match status" value="1"/>
</dbReference>
<dbReference type="GO" id="GO:0016758">
    <property type="term" value="F:hexosyltransferase activity"/>
    <property type="evidence" value="ECO:0007669"/>
    <property type="project" value="UniProtKB-ARBA"/>
</dbReference>
<comment type="caution">
    <text evidence="2">The sequence shown here is derived from an EMBL/GenBank/DDBJ whole genome shotgun (WGS) entry which is preliminary data.</text>
</comment>
<dbReference type="EMBL" id="SPPK01000004">
    <property type="protein sequence ID" value="TFU88922.1"/>
    <property type="molecule type" value="Genomic_DNA"/>
</dbReference>
<evidence type="ECO:0000313" key="3">
    <source>
        <dbReference type="Proteomes" id="UP000298285"/>
    </source>
</evidence>
<dbReference type="InterPro" id="IPR002213">
    <property type="entry name" value="UDP_glucos_trans"/>
</dbReference>
<gene>
    <name evidence="2" type="ORF">E4T88_13735</name>
</gene>
<dbReference type="SUPFAM" id="SSF53756">
    <property type="entry name" value="UDP-Glycosyltransferase/glycogen phosphorylase"/>
    <property type="match status" value="1"/>
</dbReference>
<sequence length="399" mass="44623">MKGRFLFIVPPLTGHVNPTLGLGTELLKNKHDVAWISIDPQLEERIPNGGTFLLLDADISEADKEQIKNEILKLGKKAVYGLDSLKFLYDEVLIPMNAGMLDGIKKLIDAYKPDIIINDHQIFAAAVAAIQKNIPYVTSVTAPAAIKVNEALPTIHEWEGDQIIKFQKSVGLNSDKRLDCSKLLTIVYTSKKLFGESNLDNYYQFVGPVINRGDLTDDFDWHKLQSMNDLPKILVTIGTTFDHNLKRQFLRKVTEAFENDMIGIVIVSDPELFDYMPQNFIVCRRIPQLKLIPLMDVLVCHGGHNTVCESLSYAKPLVVLPIAYDQSYVASTVVDSGSGIRLNFNRFKAQQLKDAVNEILHDKKYSENAQAIQKSFEEAGGVAKAVKLLENILTKQIGL</sequence>
<feature type="domain" description="Erythromycin biosynthesis protein CIII-like C-terminal" evidence="1">
    <location>
        <begin position="270"/>
        <end position="374"/>
    </location>
</feature>
<dbReference type="AlphaFoldDB" id="A0A4Y9IKR7"/>
<dbReference type="GO" id="GO:0017000">
    <property type="term" value="P:antibiotic biosynthetic process"/>
    <property type="evidence" value="ECO:0007669"/>
    <property type="project" value="UniProtKB-ARBA"/>
</dbReference>
<dbReference type="Pfam" id="PF06722">
    <property type="entry name" value="EryCIII-like_C"/>
    <property type="match status" value="1"/>
</dbReference>
<dbReference type="RefSeq" id="WP_135106373.1">
    <property type="nucleotide sequence ID" value="NZ_JADGKW010000004.1"/>
</dbReference>
<name>A0A4Y9IKR7_9BACT</name>
<reference evidence="2 3" key="1">
    <citation type="submission" date="2019-03" db="EMBL/GenBank/DDBJ databases">
        <title>Diversity of the mouse oral microbiome.</title>
        <authorList>
            <person name="Joseph S."/>
            <person name="Aduse-Opoku J."/>
            <person name="Curtis M."/>
            <person name="Wade W."/>
            <person name="Hashim A."/>
        </authorList>
    </citation>
    <scope>NUCLEOTIDE SEQUENCE [LARGE SCALE GENOMIC DNA]</scope>
    <source>
        <strain evidence="2 3">P11</strain>
    </source>
</reference>
<accession>A0A4Y9IKR7</accession>
<dbReference type="Gene3D" id="3.40.50.2000">
    <property type="entry name" value="Glycogen Phosphorylase B"/>
    <property type="match status" value="2"/>
</dbReference>
<dbReference type="CDD" id="cd03784">
    <property type="entry name" value="GT1_Gtf-like"/>
    <property type="match status" value="1"/>
</dbReference>
<protein>
    <submittedName>
        <fullName evidence="2">Glycosyl transferase</fullName>
    </submittedName>
</protein>
<evidence type="ECO:0000259" key="1">
    <source>
        <dbReference type="Pfam" id="PF06722"/>
    </source>
</evidence>